<keyword evidence="6" id="KW-1185">Reference proteome</keyword>
<dbReference type="Gene3D" id="3.30.40.10">
    <property type="entry name" value="Zinc/RING finger domain, C3HC4 (zinc finger)"/>
    <property type="match status" value="1"/>
</dbReference>
<dbReference type="InterPro" id="IPR013083">
    <property type="entry name" value="Znf_RING/FYVE/PHD"/>
</dbReference>
<dbReference type="SMART" id="SM00249">
    <property type="entry name" value="PHD"/>
    <property type="match status" value="1"/>
</dbReference>
<dbReference type="InterPro" id="IPR011011">
    <property type="entry name" value="Znf_FYVE_PHD"/>
</dbReference>
<dbReference type="PROSITE" id="PS50172">
    <property type="entry name" value="BRCT"/>
    <property type="match status" value="2"/>
</dbReference>
<protein>
    <submittedName>
        <fullName evidence="7">BRCT domain-containing protein At4g02110 isoform X1</fullName>
    </submittedName>
</protein>
<dbReference type="Gene3D" id="3.40.50.10190">
    <property type="entry name" value="BRCT domain"/>
    <property type="match status" value="4"/>
</dbReference>
<feature type="compositionally biased region" description="Polar residues" evidence="4">
    <location>
        <begin position="227"/>
        <end position="248"/>
    </location>
</feature>
<dbReference type="InterPro" id="IPR019787">
    <property type="entry name" value="Znf_PHD-finger"/>
</dbReference>
<dbReference type="AlphaFoldDB" id="A0A6J1D9V0"/>
<dbReference type="KEGG" id="mcha:111018374"/>
<sequence length="1211" mass="134311">MEIGHPCEAFLGVQFVLFGFSHVDEKRVRSKLISGGGVDAGQYGPSCTHVIVDKDKIVYDDPVCVAARNDGKLLVTDLWVDHRFDSGLLADATSVLYRPLRDLNGIPGAKNLTMCLTGYQRQDRDDVMTMVGLMGAQFSKPLVAHKVTHLICYKFEGDKYDLAKRLRTMKLVNHRWLEDSLREWTLLPESNYNMSGYDMETFEAEAKDSEDESDSGITKHFARRNTKSPNTMKFGLHSTSELSNTSPAAKTLDDRANIVDPKSMSTVPTTYSKFIPSGKFDKHDAIGVPTCQEADVFSNSWCSVPSDMNIKTSESEKQKVKNEAVSPQLNAAKSPKLCATSYSRKTPLKSPLPLFSGEKLDKAVVSSKMAVGEIKDNIGVDAAFTKIEQVKDATFSGYEQNSLRGTDLFGTGDSNARLPLNMISDVSYDVSPSHKMSVDTKSCTVNNLFIDENILGLEMKSVSLDNDKSSECHATNLQNSRVITDTFNTMKKPLTCDSPYSKSILSPTEDVAEDGKKTPRTSFQVSEKDISPDKPDKLNHYYEIAGDVVGKPEETDKQQNGVLATSESDRGTKANKSASPTHLKISTVQKNDSQSKQHRIKMFAKKSLGSRPKLGSANRKGSILSNKTSSLNDSVSSSCGNDEKFFSSSPKTVNTGVKKVAEATDMGDIFHKYEAMDEDDKTVDQENKEADFEQMIDDENYKEVRLTSDVDKLAKETASGVKSNSKSSVLDDTIPSGIIKEVIEPGEPVSIRNIQLDELRVEDDEKSKLDAGDRGPMEETTLIDPSKMKSKHGKVGKAPRKKVETKGKKKSQLVAAGPNTEVHTTPDYKSEKENEPCDEGDKTGDLVNHCLDKPTVKSNTKQRKTTKKSREISANSSMAVEEVLREVKPEPVCFILSGHRLERKELQKVIKHLKGRVCRDSHQWSYQATHFITPDPVRRTEKFFAAAASGRWILKSDYLTDSSQAGKLLKEEPYEWYKNGLTEDGAINLEAPRKWRLLREKTGHGAFYGMHIIIYGECIAPRLDTLKRAVKAGDGTILATSPPYTRFLKSRVDFAVVSPGMPRADMWVQEFLNDEIPCVAADYLVEYVCKPGYPLDKHVLYNTHAWAEQSFSNLQRRAEEVSVDLSPRDDCSSDNDIACQECGSRDRGEVMLICGNEDGSNGCGIGMHIDCCNPPLLDIPEGDWFCSDCISSRNSNNSPNKRKKGVSAKRK</sequence>
<dbReference type="InterPro" id="IPR036420">
    <property type="entry name" value="BRCT_dom_sf"/>
</dbReference>
<dbReference type="PANTHER" id="PTHR47181">
    <property type="entry name" value="BRCA1 C TERMINUS DOMAIN CONTAINING PROTEIN, EXPRESSED"/>
    <property type="match status" value="1"/>
</dbReference>
<dbReference type="InterPro" id="IPR001965">
    <property type="entry name" value="Znf_PHD"/>
</dbReference>
<keyword evidence="3" id="KW-0862">Zinc</keyword>
<dbReference type="Proteomes" id="UP000504603">
    <property type="component" value="Unplaced"/>
</dbReference>
<evidence type="ECO:0000313" key="7">
    <source>
        <dbReference type="RefSeq" id="XP_022150122.1"/>
    </source>
</evidence>
<feature type="region of interest" description="Disordered" evidence="4">
    <location>
        <begin position="763"/>
        <end position="873"/>
    </location>
</feature>
<feature type="domain" description="BRCT" evidence="5">
    <location>
        <begin position="110"/>
        <end position="194"/>
    </location>
</feature>
<feature type="region of interest" description="Disordered" evidence="4">
    <location>
        <begin position="207"/>
        <end position="256"/>
    </location>
</feature>
<organism evidence="6 7">
    <name type="scientific">Momordica charantia</name>
    <name type="common">Bitter gourd</name>
    <name type="synonym">Balsam pear</name>
    <dbReference type="NCBI Taxonomy" id="3673"/>
    <lineage>
        <taxon>Eukaryota</taxon>
        <taxon>Viridiplantae</taxon>
        <taxon>Streptophyta</taxon>
        <taxon>Embryophyta</taxon>
        <taxon>Tracheophyta</taxon>
        <taxon>Spermatophyta</taxon>
        <taxon>Magnoliopsida</taxon>
        <taxon>eudicotyledons</taxon>
        <taxon>Gunneridae</taxon>
        <taxon>Pentapetalae</taxon>
        <taxon>rosids</taxon>
        <taxon>fabids</taxon>
        <taxon>Cucurbitales</taxon>
        <taxon>Cucurbitaceae</taxon>
        <taxon>Momordiceae</taxon>
        <taxon>Momordica</taxon>
    </lineage>
</organism>
<evidence type="ECO:0000259" key="5">
    <source>
        <dbReference type="PROSITE" id="PS50172"/>
    </source>
</evidence>
<dbReference type="InterPro" id="IPR044254">
    <property type="entry name" value="At4g02110-like"/>
</dbReference>
<feature type="compositionally biased region" description="Basic residues" evidence="4">
    <location>
        <begin position="788"/>
        <end position="800"/>
    </location>
</feature>
<dbReference type="SMART" id="SM00292">
    <property type="entry name" value="BRCT"/>
    <property type="match status" value="4"/>
</dbReference>
<dbReference type="SUPFAM" id="SSF57903">
    <property type="entry name" value="FYVE/PHD zinc finger"/>
    <property type="match status" value="1"/>
</dbReference>
<dbReference type="GeneID" id="111018374"/>
<feature type="domain" description="BRCT" evidence="5">
    <location>
        <begin position="894"/>
        <end position="976"/>
    </location>
</feature>
<evidence type="ECO:0000256" key="1">
    <source>
        <dbReference type="ARBA" id="ARBA00022723"/>
    </source>
</evidence>
<dbReference type="Pfam" id="PF00628">
    <property type="entry name" value="PHD"/>
    <property type="match status" value="1"/>
</dbReference>
<dbReference type="Pfam" id="PF00533">
    <property type="entry name" value="BRCT"/>
    <property type="match status" value="1"/>
</dbReference>
<feature type="compositionally biased region" description="Polar residues" evidence="4">
    <location>
        <begin position="623"/>
        <end position="643"/>
    </location>
</feature>
<dbReference type="Pfam" id="PF12738">
    <property type="entry name" value="PTCB-BRCT"/>
    <property type="match status" value="1"/>
</dbReference>
<evidence type="ECO:0000256" key="2">
    <source>
        <dbReference type="ARBA" id="ARBA00022771"/>
    </source>
</evidence>
<dbReference type="OrthoDB" id="1935339at2759"/>
<feature type="compositionally biased region" description="Basic and acidic residues" evidence="4">
    <location>
        <begin position="763"/>
        <end position="777"/>
    </location>
</feature>
<dbReference type="CDD" id="cd17738">
    <property type="entry name" value="BRCT_TopBP1_rpt7"/>
    <property type="match status" value="1"/>
</dbReference>
<reference evidence="7" key="1">
    <citation type="submission" date="2025-08" db="UniProtKB">
        <authorList>
            <consortium name="RefSeq"/>
        </authorList>
    </citation>
    <scope>IDENTIFICATION</scope>
    <source>
        <strain evidence="7">OHB3-1</strain>
    </source>
</reference>
<dbReference type="GO" id="GO:0008270">
    <property type="term" value="F:zinc ion binding"/>
    <property type="evidence" value="ECO:0007669"/>
    <property type="project" value="UniProtKB-KW"/>
</dbReference>
<evidence type="ECO:0000313" key="6">
    <source>
        <dbReference type="Proteomes" id="UP000504603"/>
    </source>
</evidence>
<keyword evidence="1" id="KW-0479">Metal-binding</keyword>
<dbReference type="RefSeq" id="XP_022150122.1">
    <property type="nucleotide sequence ID" value="XM_022294430.1"/>
</dbReference>
<feature type="compositionally biased region" description="Basic and acidic residues" evidence="4">
    <location>
        <begin position="526"/>
        <end position="540"/>
    </location>
</feature>
<feature type="compositionally biased region" description="Basic and acidic residues" evidence="4">
    <location>
        <begin position="824"/>
        <end position="855"/>
    </location>
</feature>
<keyword evidence="2" id="KW-0863">Zinc-finger</keyword>
<proteinExistence type="predicted"/>
<name>A0A6J1D9V0_MOMCH</name>
<feature type="compositionally biased region" description="Polar residues" evidence="4">
    <location>
        <begin position="574"/>
        <end position="594"/>
    </location>
</feature>
<dbReference type="SUPFAM" id="SSF52113">
    <property type="entry name" value="BRCT domain"/>
    <property type="match status" value="3"/>
</dbReference>
<feature type="region of interest" description="Disordered" evidence="4">
    <location>
        <begin position="503"/>
        <end position="643"/>
    </location>
</feature>
<gene>
    <name evidence="7" type="primary">LOC111018374</name>
</gene>
<evidence type="ECO:0000256" key="3">
    <source>
        <dbReference type="ARBA" id="ARBA00022833"/>
    </source>
</evidence>
<accession>A0A6J1D9V0</accession>
<dbReference type="InterPro" id="IPR001357">
    <property type="entry name" value="BRCT_dom"/>
</dbReference>
<dbReference type="PANTHER" id="PTHR47181:SF2">
    <property type="entry name" value="BRCA1 C TERMINUS DOMAIN CONTAINING PROTEIN, EXPRESSED"/>
    <property type="match status" value="1"/>
</dbReference>
<evidence type="ECO:0000256" key="4">
    <source>
        <dbReference type="SAM" id="MobiDB-lite"/>
    </source>
</evidence>